<sequence length="1904" mass="209977">MSEDKHNHQVKRFTGEGLQPSKDYQRWKRWSRAHLKVQKAKGTDPEAFGSILYCLLDGSALKTFDKLDPDTWEIEGGELVMNEALDSRFPEDEAQDRIGEALDLVFDLGIQKGESTANFTGRVREAFNSTEAEGIVFPSVARGYMLLRAGKLSRDKRAVVLAASRRSYEELDIASAMRTTYPDRLFESNKYPAHYVGDELPDLPAQDEDELEISSLLISEPLALGEDSVLDESDAIQVLLTWKQTREGITKEKLARGFGPPKPDLDRLRRRVKCYNCKQVGHFSRDCKKPRKERPTPAAEVYAVIAAFAASQELEESENICVARHVDDIIVGFKDAAKSFDDLVTAERKSRQYLDEITIDEDDESADFDEDDEVDCNLTHAIGNGVVDTGCGRGLVGKTVLVRHLLNLKEMGLKATWLDPKPITFKYGNGSSDVSVGRVQLPCWIGGHRVNLRLHVVPGEVPLLLSKAFFKAMGSILDLNRNVIIMETAGVTTKLIEAGSGHYQINLLEKPVLNKRVETAEADILATVEAAPSSEEIDGIRKMPDYPIADDDEPELPDDEDVFWSRVDGVFRRRDRDKIMKQLSEVLRVNPEETISVMELFSPPRLTAKCEDFGMKSLGSYDKETGWDWTKADHRREIEAKIEKEKPFIVTMSPPCTYLSALQNLTSGDKKVDPDFFYEQVTVAINMVNWCMKVAQTQIEGGRHFLFEAPVGAKSWSLKSVVLLQARFPILLSTVPGCSVGAKDKVSGILFSKVWKFMTSSVALAALLDKLECRKDHEHQVIEGSSGGVPRSIQSQCYPPRLTQYLLKGIAQQATFDDLSSEVLMTGQLTTDTALKRMHVNLGHASIPDMLRILKHSRAGRTNLGQLFLDSLEQDGTTAIDAPGEAHEQMGQVEVQGDLLQEDPDPISNSAILEDAIAMFANKARITAQQAVLAYADDHAGRVALNARPRPLREFKTGDEVAVWSRGRGIPNKRGRARWRGPGIVVGPVRGNYWVSMPGAMLKCSPEQLRHRTLEEKEGDRVVTRDLRAAMANLIPDETGPNVHQKGFMDITSEDYPPGVHPPAGNLPQQGAAEEGAEADDENSVDDPEPQHSAHDNISDTSLQEFLQELNEPDLGMEAIESKRRADQLDDVKPPESKRQRPDSQLIGGQSFPVSLPLPPAASQMSDSGAFAVSMSVDSDDEDDAEFVLHVQAVVADDVESSVLLAGGRGEINLKDHEWSTAAGRQLLYNGLLKETNNLVVDKQALLPLSIADSKKVLISDPDRVVDSRLVLTTKIEDDGSTIVKARLTARGDKDPDVFNLVREGDVTGAFLEADDLDRPSGKFTFAIAVSQEKFAASMKRAKTRVKGKAEIEANAKEICEAKSVLGSGSWLAKESRPDLSSQVSFGQQMFPSPTLGQVRATSHLVRRAKQFKDLEWTILPIPLDKLRLSLHTDASFQNAVKGGTQAGYIVGVTDDKLARGELAPWSPLTWKSYRLKRVVGSTLAGETQSLIDGLGHAEWIACHLAEACDHDFRLTSRKESLSKFCMQAIVDCKSVYDFLTGPGSPIGVTDKRCAVDLIIGRESLNRMGATLRWAPTDRQLADALTKDAAEPTDLLRAAMRGKVYQLGDEPSLLAAAAVEREQRKAKSKSIKNPQAKAAAAAAIQRKFANKGGDSLSKAISVSFVSSARMVKVPTTGLNELEMRHLLEELASLAGEASVVVNSRTICKLKIPLEFVNVKFKGNQTLITMTFTKTTQMVQIHAGAAYLDTVEDTIKTMIAAYREYRGGGKILPHARGSDHLAQAFPQLENDVHSEYLDGINIEAVPISLPLTEVTHVPADEKYHEAVKSIMLVATESLQGFPEFKIKLQGILVSEFGALRPQVDTPAHYNMMDEDNLSEEASESLTPPQSTRQQRRRARREATAA</sequence>
<accession>A0A813KNR6</accession>
<keyword evidence="1" id="KW-0479">Metal-binding</keyword>
<evidence type="ECO:0000256" key="2">
    <source>
        <dbReference type="SAM" id="MobiDB-lite"/>
    </source>
</evidence>
<dbReference type="Proteomes" id="UP000626109">
    <property type="component" value="Unassembled WGS sequence"/>
</dbReference>
<dbReference type="Pfam" id="PF00098">
    <property type="entry name" value="zf-CCHC"/>
    <property type="match status" value="1"/>
</dbReference>
<keyword evidence="1" id="KW-0862">Zinc</keyword>
<feature type="compositionally biased region" description="Acidic residues" evidence="2">
    <location>
        <begin position="1075"/>
        <end position="1088"/>
    </location>
</feature>
<feature type="region of interest" description="Disordered" evidence="2">
    <location>
        <begin position="1034"/>
        <end position="1099"/>
    </location>
</feature>
<dbReference type="Gene3D" id="2.40.70.10">
    <property type="entry name" value="Acid Proteases"/>
    <property type="match status" value="1"/>
</dbReference>
<keyword evidence="1" id="KW-0863">Zinc-finger</keyword>
<evidence type="ECO:0000259" key="3">
    <source>
        <dbReference type="PROSITE" id="PS50158"/>
    </source>
</evidence>
<protein>
    <recommendedName>
        <fullName evidence="3">CCHC-type domain-containing protein</fullName>
    </recommendedName>
</protein>
<feature type="compositionally biased region" description="Basic and acidic residues" evidence="2">
    <location>
        <begin position="1124"/>
        <end position="1142"/>
    </location>
</feature>
<dbReference type="Gene3D" id="4.10.60.10">
    <property type="entry name" value="Zinc finger, CCHC-type"/>
    <property type="match status" value="1"/>
</dbReference>
<comment type="caution">
    <text evidence="4">The sequence shown here is derived from an EMBL/GenBank/DDBJ whole genome shotgun (WGS) entry which is preliminary data.</text>
</comment>
<dbReference type="PROSITE" id="PS50158">
    <property type="entry name" value="ZF_CCHC"/>
    <property type="match status" value="1"/>
</dbReference>
<feature type="domain" description="CCHC-type" evidence="3">
    <location>
        <begin position="273"/>
        <end position="289"/>
    </location>
</feature>
<organism evidence="4 5">
    <name type="scientific">Polarella glacialis</name>
    <name type="common">Dinoflagellate</name>
    <dbReference type="NCBI Taxonomy" id="89957"/>
    <lineage>
        <taxon>Eukaryota</taxon>
        <taxon>Sar</taxon>
        <taxon>Alveolata</taxon>
        <taxon>Dinophyceae</taxon>
        <taxon>Suessiales</taxon>
        <taxon>Suessiaceae</taxon>
        <taxon>Polarella</taxon>
    </lineage>
</organism>
<feature type="region of interest" description="Disordered" evidence="2">
    <location>
        <begin position="1874"/>
        <end position="1904"/>
    </location>
</feature>
<feature type="compositionally biased region" description="Basic and acidic residues" evidence="2">
    <location>
        <begin position="1089"/>
        <end position="1098"/>
    </location>
</feature>
<dbReference type="GO" id="GO:0003676">
    <property type="term" value="F:nucleic acid binding"/>
    <property type="evidence" value="ECO:0007669"/>
    <property type="project" value="InterPro"/>
</dbReference>
<dbReference type="GO" id="GO:0008270">
    <property type="term" value="F:zinc ion binding"/>
    <property type="evidence" value="ECO:0007669"/>
    <property type="project" value="UniProtKB-KW"/>
</dbReference>
<dbReference type="InterPro" id="IPR021109">
    <property type="entry name" value="Peptidase_aspartic_dom_sf"/>
</dbReference>
<feature type="region of interest" description="Disordered" evidence="2">
    <location>
        <begin position="1124"/>
        <end position="1163"/>
    </location>
</feature>
<dbReference type="SMART" id="SM00343">
    <property type="entry name" value="ZnF_C2HC"/>
    <property type="match status" value="1"/>
</dbReference>
<gene>
    <name evidence="4" type="ORF">PGLA2088_LOCUS36831</name>
</gene>
<evidence type="ECO:0000256" key="1">
    <source>
        <dbReference type="PROSITE-ProRule" id="PRU00047"/>
    </source>
</evidence>
<proteinExistence type="predicted"/>
<reference evidence="4" key="1">
    <citation type="submission" date="2021-02" db="EMBL/GenBank/DDBJ databases">
        <authorList>
            <person name="Dougan E. K."/>
            <person name="Rhodes N."/>
            <person name="Thang M."/>
            <person name="Chan C."/>
        </authorList>
    </citation>
    <scope>NUCLEOTIDE SEQUENCE</scope>
</reference>
<dbReference type="InterPro" id="IPR001878">
    <property type="entry name" value="Znf_CCHC"/>
</dbReference>
<dbReference type="InterPro" id="IPR036875">
    <property type="entry name" value="Znf_CCHC_sf"/>
</dbReference>
<evidence type="ECO:0000313" key="5">
    <source>
        <dbReference type="Proteomes" id="UP000626109"/>
    </source>
</evidence>
<name>A0A813KNR6_POLGL</name>
<dbReference type="EMBL" id="CAJNNW010032267">
    <property type="protein sequence ID" value="CAE8712087.1"/>
    <property type="molecule type" value="Genomic_DNA"/>
</dbReference>
<dbReference type="SUPFAM" id="SSF57756">
    <property type="entry name" value="Retrovirus zinc finger-like domains"/>
    <property type="match status" value="1"/>
</dbReference>
<evidence type="ECO:0000313" key="4">
    <source>
        <dbReference type="EMBL" id="CAE8712087.1"/>
    </source>
</evidence>